<feature type="compositionally biased region" description="Basic and acidic residues" evidence="1">
    <location>
        <begin position="234"/>
        <end position="248"/>
    </location>
</feature>
<keyword evidence="4" id="KW-1185">Reference proteome</keyword>
<protein>
    <recommendedName>
        <fullName evidence="5">PH domain-containing protein</fullName>
    </recommendedName>
</protein>
<comment type="caution">
    <text evidence="3">The sequence shown here is derived from an EMBL/GenBank/DDBJ whole genome shotgun (WGS) entry which is preliminary data.</text>
</comment>
<feature type="region of interest" description="Disordered" evidence="1">
    <location>
        <begin position="219"/>
        <end position="248"/>
    </location>
</feature>
<evidence type="ECO:0000256" key="2">
    <source>
        <dbReference type="SAM" id="Phobius"/>
    </source>
</evidence>
<gene>
    <name evidence="3" type="ORF">SAMN05421766_10715</name>
</gene>
<keyword evidence="2" id="KW-0472">Membrane</keyword>
<reference evidence="3 4" key="1">
    <citation type="submission" date="2017-01" db="EMBL/GenBank/DDBJ databases">
        <authorList>
            <person name="Varghese N."/>
            <person name="Submissions S."/>
        </authorList>
    </citation>
    <scope>NUCLEOTIDE SEQUENCE [LARGE SCALE GENOMIC DNA]</scope>
    <source>
        <strain evidence="3 4">DSM 2061</strain>
    </source>
</reference>
<sequence length="248" mass="28787">MVDFKRKVTHKGYKDNGKKYYKGLPKAINTDPRAIKKEWTSSHRTNFLILNEKYIVRKTGANAIPFIGSSIIILALSMFSFGQIEWNYIETSVFIILILALIFFIIYFITMPKKEHILNRMDGLITFTGSFWQKNITMTFDDVEFNYTTGNEDGTGAFILQAVRPNKIRSFDVFSLGGTNCYEDLAMITWYMDKNRPLPPGDAFDKFRQIDYERRKAEGFPRPLYPSNIPTPEATKEQQKERLKIGGW</sequence>
<feature type="transmembrane region" description="Helical" evidence="2">
    <location>
        <begin position="63"/>
        <end position="82"/>
    </location>
</feature>
<evidence type="ECO:0000256" key="1">
    <source>
        <dbReference type="SAM" id="MobiDB-lite"/>
    </source>
</evidence>
<evidence type="ECO:0000313" key="4">
    <source>
        <dbReference type="Proteomes" id="UP000185728"/>
    </source>
</evidence>
<name>A0ABY1L0G5_9FLAO</name>
<dbReference type="EMBL" id="FTOB01000007">
    <property type="protein sequence ID" value="SIT01356.1"/>
    <property type="molecule type" value="Genomic_DNA"/>
</dbReference>
<proteinExistence type="predicted"/>
<keyword evidence="2" id="KW-1133">Transmembrane helix</keyword>
<keyword evidence="2" id="KW-0812">Transmembrane</keyword>
<dbReference type="Proteomes" id="UP000185728">
    <property type="component" value="Unassembled WGS sequence"/>
</dbReference>
<evidence type="ECO:0000313" key="3">
    <source>
        <dbReference type="EMBL" id="SIT01356.1"/>
    </source>
</evidence>
<accession>A0ABY1L0G5</accession>
<evidence type="ECO:0008006" key="5">
    <source>
        <dbReference type="Google" id="ProtNLM"/>
    </source>
</evidence>
<organism evidence="3 4">
    <name type="scientific">Zobellia uliginosa</name>
    <dbReference type="NCBI Taxonomy" id="143224"/>
    <lineage>
        <taxon>Bacteria</taxon>
        <taxon>Pseudomonadati</taxon>
        <taxon>Bacteroidota</taxon>
        <taxon>Flavobacteriia</taxon>
        <taxon>Flavobacteriales</taxon>
        <taxon>Flavobacteriaceae</taxon>
        <taxon>Zobellia</taxon>
    </lineage>
</organism>
<feature type="transmembrane region" description="Helical" evidence="2">
    <location>
        <begin position="88"/>
        <end position="110"/>
    </location>
</feature>